<dbReference type="InterPro" id="IPR003439">
    <property type="entry name" value="ABC_transporter-like_ATP-bd"/>
</dbReference>
<dbReference type="STRING" id="246410.A0A0E1RW83"/>
<dbReference type="PANTHER" id="PTHR43514:SF4">
    <property type="entry name" value="ABC TRANSPORTER I FAMILY MEMBER 10"/>
    <property type="match status" value="1"/>
</dbReference>
<keyword evidence="2" id="KW-0067">ATP-binding</keyword>
<dbReference type="GO" id="GO:0005524">
    <property type="term" value="F:ATP binding"/>
    <property type="evidence" value="ECO:0007669"/>
    <property type="project" value="UniProtKB-KW"/>
</dbReference>
<dbReference type="GO" id="GO:0005739">
    <property type="term" value="C:mitochondrion"/>
    <property type="evidence" value="ECO:0007669"/>
    <property type="project" value="TreeGrafter"/>
</dbReference>
<evidence type="ECO:0000259" key="3">
    <source>
        <dbReference type="PROSITE" id="PS50893"/>
    </source>
</evidence>
<dbReference type="KEGG" id="cim:CIMG_09797"/>
<reference evidence="5" key="2">
    <citation type="journal article" date="2010" name="Genome Res.">
        <title>Population genomic sequencing of Coccidioides fungi reveals recent hybridization and transposon control.</title>
        <authorList>
            <person name="Neafsey D.E."/>
            <person name="Barker B.M."/>
            <person name="Sharpton T.J."/>
            <person name="Stajich J.E."/>
            <person name="Park D.J."/>
            <person name="Whiston E."/>
            <person name="Hung C.-Y."/>
            <person name="McMahan C."/>
            <person name="White J."/>
            <person name="Sykes S."/>
            <person name="Heiman D."/>
            <person name="Young S."/>
            <person name="Zeng Q."/>
            <person name="Abouelleil A."/>
            <person name="Aftuck L."/>
            <person name="Bessette D."/>
            <person name="Brown A."/>
            <person name="FitzGerald M."/>
            <person name="Lui A."/>
            <person name="Macdonald J.P."/>
            <person name="Priest M."/>
            <person name="Orbach M.J."/>
            <person name="Galgiani J.N."/>
            <person name="Kirkland T.N."/>
            <person name="Cole G.T."/>
            <person name="Birren B.W."/>
            <person name="Henn M.R."/>
            <person name="Taylor J.W."/>
            <person name="Rounsley S.D."/>
        </authorList>
    </citation>
    <scope>GENOME REANNOTATION</scope>
    <source>
        <strain evidence="5">RS</strain>
    </source>
</reference>
<dbReference type="EMBL" id="GG704912">
    <property type="protein sequence ID" value="EAS28593.2"/>
    <property type="molecule type" value="Genomic_DNA"/>
</dbReference>
<dbReference type="SMART" id="SM00382">
    <property type="entry name" value="AAA"/>
    <property type="match status" value="2"/>
</dbReference>
<dbReference type="GeneID" id="4558391"/>
<dbReference type="InParanoid" id="A0A0E1RW83"/>
<evidence type="ECO:0000313" key="4">
    <source>
        <dbReference type="EMBL" id="EAS28593.2"/>
    </source>
</evidence>
<feature type="domain" description="ABC transporter" evidence="3">
    <location>
        <begin position="32"/>
        <end position="310"/>
    </location>
</feature>
<reference evidence="5" key="1">
    <citation type="journal article" date="2009" name="Genome Res.">
        <title>Comparative genomic analyses of the human fungal pathogens Coccidioides and their relatives.</title>
        <authorList>
            <person name="Sharpton T.J."/>
            <person name="Stajich J.E."/>
            <person name="Rounsley S.D."/>
            <person name="Gardner M.J."/>
            <person name="Wortman J.R."/>
            <person name="Jordar V.S."/>
            <person name="Maiti R."/>
            <person name="Kodira C.D."/>
            <person name="Neafsey D.E."/>
            <person name="Zeng Q."/>
            <person name="Hung C.-Y."/>
            <person name="McMahan C."/>
            <person name="Muszewska A."/>
            <person name="Grynberg M."/>
            <person name="Mandel M.A."/>
            <person name="Kellner E.M."/>
            <person name="Barker B.M."/>
            <person name="Galgiani J.N."/>
            <person name="Orbach M.J."/>
            <person name="Kirkland T.N."/>
            <person name="Cole G.T."/>
            <person name="Henn M.R."/>
            <person name="Birren B.W."/>
            <person name="Taylor J.W."/>
        </authorList>
    </citation>
    <scope>NUCLEOTIDE SEQUENCE [LARGE SCALE GENOMIC DNA]</scope>
    <source>
        <strain evidence="5">RS</strain>
    </source>
</reference>
<evidence type="ECO:0000256" key="2">
    <source>
        <dbReference type="ARBA" id="ARBA00022840"/>
    </source>
</evidence>
<dbReference type="OrthoDB" id="10255969at2759"/>
<protein>
    <submittedName>
        <fullName evidence="4">ABC transporter</fullName>
    </submittedName>
</protein>
<dbReference type="Proteomes" id="UP000001261">
    <property type="component" value="Unassembled WGS sequence"/>
</dbReference>
<evidence type="ECO:0000256" key="1">
    <source>
        <dbReference type="ARBA" id="ARBA00022741"/>
    </source>
</evidence>
<dbReference type="GO" id="GO:0016887">
    <property type="term" value="F:ATP hydrolysis activity"/>
    <property type="evidence" value="ECO:0007669"/>
    <property type="project" value="InterPro"/>
</dbReference>
<dbReference type="SUPFAM" id="SSF52540">
    <property type="entry name" value="P-loop containing nucleoside triphosphate hydrolases"/>
    <property type="match status" value="2"/>
</dbReference>
<dbReference type="OMA" id="VRYYMRL"/>
<dbReference type="PROSITE" id="PS50893">
    <property type="entry name" value="ABC_TRANSPORTER_2"/>
    <property type="match status" value="2"/>
</dbReference>
<keyword evidence="1" id="KW-0547">Nucleotide-binding</keyword>
<dbReference type="RefSeq" id="XP_001240176.2">
    <property type="nucleotide sequence ID" value="XM_001240175.2"/>
</dbReference>
<feature type="domain" description="ABC transporter" evidence="3">
    <location>
        <begin position="407"/>
        <end position="710"/>
    </location>
</feature>
<keyword evidence="5" id="KW-1185">Reference proteome</keyword>
<organism evidence="4 5">
    <name type="scientific">Coccidioides immitis (strain RS)</name>
    <name type="common">Valley fever fungus</name>
    <dbReference type="NCBI Taxonomy" id="246410"/>
    <lineage>
        <taxon>Eukaryota</taxon>
        <taxon>Fungi</taxon>
        <taxon>Dikarya</taxon>
        <taxon>Ascomycota</taxon>
        <taxon>Pezizomycotina</taxon>
        <taxon>Eurotiomycetes</taxon>
        <taxon>Eurotiomycetidae</taxon>
        <taxon>Onygenales</taxon>
        <taxon>Onygenaceae</taxon>
        <taxon>Coccidioides</taxon>
    </lineage>
</organism>
<evidence type="ECO:0000313" key="5">
    <source>
        <dbReference type="Proteomes" id="UP000001261"/>
    </source>
</evidence>
<dbReference type="PANTHER" id="PTHR43514">
    <property type="entry name" value="ABC TRANSPORTER I FAMILY MEMBER 10"/>
    <property type="match status" value="1"/>
</dbReference>
<dbReference type="InterPro" id="IPR003593">
    <property type="entry name" value="AAA+_ATPase"/>
</dbReference>
<dbReference type="InterPro" id="IPR050334">
    <property type="entry name" value="Molybdenum_import_ModC"/>
</dbReference>
<dbReference type="InterPro" id="IPR027417">
    <property type="entry name" value="P-loop_NTPase"/>
</dbReference>
<gene>
    <name evidence="4" type="ORF">CIMG_09797</name>
</gene>
<proteinExistence type="predicted"/>
<dbReference type="AlphaFoldDB" id="A0A0E1RW83"/>
<dbReference type="Gene3D" id="3.40.50.300">
    <property type="entry name" value="P-loop containing nucleotide triphosphate hydrolases"/>
    <property type="match status" value="2"/>
</dbReference>
<accession>A0A0E1RW83</accession>
<name>A0A0E1RW83_COCIM</name>
<dbReference type="VEuPathDB" id="FungiDB:CIMG_09797"/>
<sequence>MRRLYTARPWRASLLCQCRRVSYSATSSPPLIQITNATFYRDYPTEELPQKDNLPIFPNLSFALPSTAPSSKELQHWAIIGSSGKAKFLNVLNGQYICIPPTARSYPYLATDEIERKDHRLRFPGFAIKYVGFNADASRSGSAGAVRGAYLSARYESRREETDFTVLQYLKGQTELNPLDEGSNVNQAVLGRVIHDLKLDALLDMPVANLSNGQTRRARIAKALLDGPEVLLLDEPFMGLDPPTVQGLSPLLHNLAVKSAPRLIMTLRPQDPVPEWISHLVVLGDGNTVALQGERSEVLRNLDIWKAVSIRRTIYTPESLEGQLAGGGKLTLWPRSPAEDAFYRSLSTKEQDIYNRAEKLRTDGLFETNAGILNDFGLIRREAAESGATKKLSSYGEPIIEMDGVKVSYGDIVVLGDWNQIVDGQLKPGLHWKVHRGQRWGVFGLNGSGKTTLISLITSDHPQAYALPIKLFGRSRLPEPGKPGISIFDLQKRIGHSSPEIHGFFPRTLSVRAVVESAWAETFLAKPKLDHQRRQDVDSALRFFEAELNPSFVPWSERSRSPEKTNTNWSTSVLFTHLTVAQQRLLLFLRAVVHKPDLIILDEPFAGMSPSLRDKCLHFLEVGERTTASSGSRKVSGRDLWHLPPDDPAFGIRHTGLSEEQSLIVISHVKEEVPDVVSHWMALPGASQRVEGGELKLRVGNIGEGQRVASKEIWERIWNMA</sequence>
<dbReference type="Pfam" id="PF00005">
    <property type="entry name" value="ABC_tran"/>
    <property type="match status" value="2"/>
</dbReference>
<dbReference type="FunCoup" id="A0A0E1RW83">
    <property type="interactions" value="50"/>
</dbReference>